<evidence type="ECO:0000313" key="11">
    <source>
        <dbReference type="EMBL" id="LAC26574.1"/>
    </source>
</evidence>
<protein>
    <recommendedName>
        <fullName evidence="3">Mediator of RNA polymerase II transcription subunit 1</fullName>
    </recommendedName>
    <alternativeName>
        <fullName evidence="8">Mediator complex subunit 1</fullName>
    </alternativeName>
</protein>
<feature type="compositionally biased region" description="Polar residues" evidence="9">
    <location>
        <begin position="1250"/>
        <end position="1261"/>
    </location>
</feature>
<dbReference type="InterPro" id="IPR051999">
    <property type="entry name" value="Mediator_complex_subunit_1"/>
</dbReference>
<comment type="subcellular location">
    <subcellularLocation>
        <location evidence="1">Nucleus</location>
    </subcellularLocation>
</comment>
<feature type="compositionally biased region" description="Low complexity" evidence="9">
    <location>
        <begin position="963"/>
        <end position="1002"/>
    </location>
</feature>
<feature type="compositionally biased region" description="Low complexity" evidence="9">
    <location>
        <begin position="857"/>
        <end position="882"/>
    </location>
</feature>
<feature type="compositionally biased region" description="Basic and acidic residues" evidence="9">
    <location>
        <begin position="934"/>
        <end position="953"/>
    </location>
</feature>
<evidence type="ECO:0000256" key="6">
    <source>
        <dbReference type="ARBA" id="ARBA00023163"/>
    </source>
</evidence>
<evidence type="ECO:0000256" key="7">
    <source>
        <dbReference type="ARBA" id="ARBA00023242"/>
    </source>
</evidence>
<feature type="region of interest" description="Disordered" evidence="9">
    <location>
        <begin position="1358"/>
        <end position="1848"/>
    </location>
</feature>
<dbReference type="PANTHER" id="PTHR12881:SF10">
    <property type="entry name" value="MEDIATOR OF RNA POLYMERASE II TRANSCRIPTION SUBUNIT 1"/>
    <property type="match status" value="1"/>
</dbReference>
<feature type="compositionally biased region" description="Low complexity" evidence="9">
    <location>
        <begin position="1371"/>
        <end position="1396"/>
    </location>
</feature>
<keyword evidence="4" id="KW-0805">Transcription regulation</keyword>
<keyword evidence="7" id="KW-0539">Nucleus</keyword>
<feature type="compositionally biased region" description="Low complexity" evidence="9">
    <location>
        <begin position="1546"/>
        <end position="1577"/>
    </location>
</feature>
<evidence type="ECO:0000256" key="1">
    <source>
        <dbReference type="ARBA" id="ARBA00004123"/>
    </source>
</evidence>
<feature type="compositionally biased region" description="Low complexity" evidence="9">
    <location>
        <begin position="1675"/>
        <end position="1700"/>
    </location>
</feature>
<dbReference type="EMBL" id="IACT01007458">
    <property type="protein sequence ID" value="LAC26574.1"/>
    <property type="molecule type" value="mRNA"/>
</dbReference>
<feature type="region of interest" description="Disordered" evidence="9">
    <location>
        <begin position="806"/>
        <end position="882"/>
    </location>
</feature>
<evidence type="ECO:0000259" key="10">
    <source>
        <dbReference type="Pfam" id="PF10744"/>
    </source>
</evidence>
<evidence type="ECO:0000256" key="3">
    <source>
        <dbReference type="ARBA" id="ARBA00020612"/>
    </source>
</evidence>
<feature type="compositionally biased region" description="Low complexity" evidence="9">
    <location>
        <begin position="921"/>
        <end position="933"/>
    </location>
</feature>
<evidence type="ECO:0000256" key="8">
    <source>
        <dbReference type="ARBA" id="ARBA00031254"/>
    </source>
</evidence>
<comment type="similarity">
    <text evidence="2">Belongs to the Mediator complex subunit 1 family.</text>
</comment>
<feature type="compositionally biased region" description="Low complexity" evidence="9">
    <location>
        <begin position="1433"/>
        <end position="1456"/>
    </location>
</feature>
<keyword evidence="6" id="KW-0804">Transcription</keyword>
<feature type="compositionally biased region" description="Pro residues" evidence="9">
    <location>
        <begin position="1829"/>
        <end position="1838"/>
    </location>
</feature>
<dbReference type="GO" id="GO:0003712">
    <property type="term" value="F:transcription coregulator activity"/>
    <property type="evidence" value="ECO:0007669"/>
    <property type="project" value="InterPro"/>
</dbReference>
<feature type="compositionally biased region" description="Low complexity" evidence="9">
    <location>
        <begin position="1596"/>
        <end position="1662"/>
    </location>
</feature>
<evidence type="ECO:0000256" key="4">
    <source>
        <dbReference type="ARBA" id="ARBA00023015"/>
    </source>
</evidence>
<feature type="domain" description="Mediator complex subunit Med1" evidence="10">
    <location>
        <begin position="45"/>
        <end position="428"/>
    </location>
</feature>
<feature type="compositionally biased region" description="Basic residues" evidence="9">
    <location>
        <begin position="822"/>
        <end position="835"/>
    </location>
</feature>
<dbReference type="PANTHER" id="PTHR12881">
    <property type="entry name" value="MEDIATOR OF RNA POLYMERASE II TRANSCRIPTION SUBUNIT 1"/>
    <property type="match status" value="1"/>
</dbReference>
<feature type="compositionally biased region" description="Polar residues" evidence="9">
    <location>
        <begin position="1076"/>
        <end position="1092"/>
    </location>
</feature>
<feature type="compositionally biased region" description="Polar residues" evidence="9">
    <location>
        <begin position="1417"/>
        <end position="1432"/>
    </location>
</feature>
<accession>A0A6A7G849</accession>
<proteinExistence type="evidence at transcript level"/>
<feature type="compositionally biased region" description="Basic and acidic residues" evidence="9">
    <location>
        <begin position="1712"/>
        <end position="1725"/>
    </location>
</feature>
<feature type="compositionally biased region" description="Low complexity" evidence="9">
    <location>
        <begin position="1498"/>
        <end position="1507"/>
    </location>
</feature>
<evidence type="ECO:0000256" key="5">
    <source>
        <dbReference type="ARBA" id="ARBA00023159"/>
    </source>
</evidence>
<dbReference type="Pfam" id="PF10744">
    <property type="entry name" value="Med1"/>
    <property type="match status" value="1"/>
</dbReference>
<feature type="region of interest" description="Disordered" evidence="9">
    <location>
        <begin position="921"/>
        <end position="1261"/>
    </location>
</feature>
<sequence length="1904" mass="201208">MLMERLRTKSAVLRPLAEATKGLRQTILNKQHMMDGNDRASMAICLDDLQQHIPITSLEAMVERLEATAKQLGLKFTSSTSAVWEVYMSCDMFYVEVLLDRDGSTRDVMVEFAAESTNTENGELAQSCPELIDCLSRCDFKQFTAHLEGFLAMYTLTTDDKKAKLRTQYALKALETDLSKLFELAQETISDTYKLVLKSPVGLLIPRKGGSAMRLVYFVSPYELLDVAANSSVPLTAATAHNNTQFGQHVQLNIQSTTALHKLQLTTLMQVTKGPDAKKLPSFSGLTASNSITIPSVFTLKLPTPLPLSIALALRIADVTGINLHDVKGTEISEVSETCNSSSYCSLMELIVTQASQGLITGPPAADKALYVSLPDQQHCYYLTTHGFELPGVMVSSIPFSHPTHITSILMLLRAQAAFNTLIASCVRPNSKQDADSSYMFEVTSLSHEYISVTFEHPQDESTATAELDLSDLCSARCRLHIMSHNPNTAQLCSDDYATKVLQRCLSIPVTMRAVMKKISRDERKDALPQGDTVVMNNNRPSDPNHNSKFLLTDYERAGQVRRDQMMGQHHTNSGGNSVTAGHHNNAALSMQAARMKGAAAGGGINNIIGAGGSGSNLSNNSFFSNAAYAHIKSEPGVDVSYVTMPPQSTSSHKLGLQQQRKPHFLEDVKAVKVRKRKVIDVDHKGGGGHHHYSDDIIEVDDPLADPLDISDAKRRDILSSYDAIDSTRRRDRMDTSTDIKNRRENKMEKLQNFLAKRRASNDFSATTSSSSPATSSDAGSCDLAALREKVYGAGSAATFAQFNLVPSNDNITPDGRDITKKSKKPRSSDHHHHQQAVDTRKSPIVLDLTETDTSSKKSSSSSSSSNSARSSSGSSSINSSHSVQSLSAAALLKRPGIEIFPIPGSSAPISIPSSITVTPVIKSSSTSSLSYSSDDKYKDRKEKRDKKDSERRDKKRRRDESPSSSKSKVQIISSNLKHSSSLPSMDKFKSDSSSSRSSMSSVTVKANTPTYQSPSKTSRTPSSPSLSKSSLHSKLSYSPTHKTSSSSNKIIYSPSQSHHSSSSSPKLTSSPKHSGTSPKHASSGKPSMNTLKSSASSSSFSKPPNLSPKYSSSSSKNSSSTNSSSNTSTTTSTSGSNSSSTGSSSSSSSSHSYSNSKEKTSSSSGAMRTTQAVSGSSSSTSSSSQTSSKSKVSSSSSNLNSTNSSTTSSSSSSTTTTSNSSGSNSSSSSSEKTKTSSSDSLSITKVSGSGDSNSPLTHSFFSASNTPIASAFQDKSSFLIDKAKASPPKNRKGSCLSDIVDKLRAGVSGSSDTMCLVETNDKKDVTKVGGITDLKKDPDKKQSDYTMKNLDGLRISIKGTKTKELKENLKNSSNSNSLSPVPKSSKSSSGLKPGVISGPASKKVSMSNLPPIPKLSATSGVMNTTLSVSPLSTAQTSSSTATTSYNSILSSHSSSHYQKERNKDKSSGDRSSSSDRSKTKDSSSSKSGVLESRRENSSSASSSSSNIPDKHTSSGSTSTTSSNSSSSNSSSSSTISKSGRDDPRGSSSVSGSSSSGGSSSRKQSSNENESSKTSKLSHQRLSDNKPEVVSEPGHSSSSTSVGRSSNSDSSSSKTTSTVANPSASLSGQSQSSSSARGLSLDAGSSSLDSNKYNSKSVTDSSSSKESKVRNEILTTSASSTSTSKSHSSSSSNSNVKSSSLANDSRNVGDGNSKESHSNTNRKSEPPSSKSSDVNNTSISSSSVNSNSLHVVSKSACSGSSTSGSSINSNTTSSTTITSTKPTTSSQSSSVNKTFSSSSTKSSSTTSSNSQQSTTSGTSLKGQSSSASLPPPPPPPLPHYSHPPLSPSVSIKIVKSPAPVSSPLNMISPLSVSSQHSPCIIDDDLMDEALMGPRKWLSNLLCAL</sequence>
<reference evidence="11" key="1">
    <citation type="submission" date="2017-11" db="EMBL/GenBank/DDBJ databases">
        <title>The sensing device of the deep-sea amphipod.</title>
        <authorList>
            <person name="Kobayashi H."/>
            <person name="Nagahama T."/>
            <person name="Arai W."/>
            <person name="Sasagawa Y."/>
            <person name="Umeda M."/>
            <person name="Hayashi T."/>
            <person name="Nikaido I."/>
            <person name="Watanabe H."/>
            <person name="Oguri K."/>
            <person name="Kitazato H."/>
            <person name="Fujioka K."/>
            <person name="Kido Y."/>
            <person name="Takami H."/>
        </authorList>
    </citation>
    <scope>NUCLEOTIDE SEQUENCE</scope>
    <source>
        <tissue evidence="11">Whole body</tissue>
    </source>
</reference>
<dbReference type="GO" id="GO:0045944">
    <property type="term" value="P:positive regulation of transcription by RNA polymerase II"/>
    <property type="evidence" value="ECO:0007669"/>
    <property type="project" value="UniProtKB-ARBA"/>
</dbReference>
<feature type="region of interest" description="Disordered" evidence="9">
    <location>
        <begin position="757"/>
        <end position="780"/>
    </location>
</feature>
<keyword evidence="5" id="KW-0010">Activator</keyword>
<feature type="compositionally biased region" description="Low complexity" evidence="9">
    <location>
        <begin position="1514"/>
        <end position="1538"/>
    </location>
</feature>
<feature type="compositionally biased region" description="Low complexity" evidence="9">
    <location>
        <begin position="765"/>
        <end position="780"/>
    </location>
</feature>
<name>A0A6A7G849_9CRUS</name>
<evidence type="ECO:0000256" key="9">
    <source>
        <dbReference type="SAM" id="MobiDB-lite"/>
    </source>
</evidence>
<evidence type="ECO:0000256" key="2">
    <source>
        <dbReference type="ARBA" id="ARBA00006210"/>
    </source>
</evidence>
<feature type="compositionally biased region" description="Basic and acidic residues" evidence="9">
    <location>
        <begin position="1458"/>
        <end position="1484"/>
    </location>
</feature>
<feature type="compositionally biased region" description="Low complexity" evidence="9">
    <location>
        <begin position="1014"/>
        <end position="1075"/>
    </location>
</feature>
<feature type="compositionally biased region" description="Low complexity" evidence="9">
    <location>
        <begin position="1175"/>
        <end position="1248"/>
    </location>
</feature>
<feature type="compositionally biased region" description="Low complexity" evidence="9">
    <location>
        <begin position="1728"/>
        <end position="1828"/>
    </location>
</feature>
<organism evidence="11">
    <name type="scientific">Hirondellea gigas</name>
    <dbReference type="NCBI Taxonomy" id="1518452"/>
    <lineage>
        <taxon>Eukaryota</taxon>
        <taxon>Metazoa</taxon>
        <taxon>Ecdysozoa</taxon>
        <taxon>Arthropoda</taxon>
        <taxon>Crustacea</taxon>
        <taxon>Multicrustacea</taxon>
        <taxon>Malacostraca</taxon>
        <taxon>Eumalacostraca</taxon>
        <taxon>Peracarida</taxon>
        <taxon>Amphipoda</taxon>
        <taxon>Amphilochidea</taxon>
        <taxon>Lysianassida</taxon>
        <taxon>Lysianassidira</taxon>
        <taxon>Lysianassoidea</taxon>
        <taxon>Lysianassidae</taxon>
        <taxon>Hirondellea</taxon>
    </lineage>
</organism>
<feature type="compositionally biased region" description="Polar residues" evidence="9">
    <location>
        <begin position="1003"/>
        <end position="1013"/>
    </location>
</feature>
<dbReference type="InterPro" id="IPR019680">
    <property type="entry name" value="Mediator_Med1"/>
</dbReference>
<feature type="compositionally biased region" description="Low complexity" evidence="9">
    <location>
        <begin position="1093"/>
        <end position="1166"/>
    </location>
</feature>
<dbReference type="GO" id="GO:0016592">
    <property type="term" value="C:mediator complex"/>
    <property type="evidence" value="ECO:0007669"/>
    <property type="project" value="InterPro"/>
</dbReference>